<dbReference type="Proteomes" id="UP001558850">
    <property type="component" value="Unassembled WGS sequence"/>
</dbReference>
<accession>A0ACC6U1X1</accession>
<protein>
    <submittedName>
        <fullName evidence="1">Uncharacterized protein</fullName>
    </submittedName>
</protein>
<evidence type="ECO:0000313" key="1">
    <source>
        <dbReference type="EMBL" id="MEX3933572.1"/>
    </source>
</evidence>
<evidence type="ECO:0000313" key="2">
    <source>
        <dbReference type="Proteomes" id="UP001558850"/>
    </source>
</evidence>
<sequence length="98" mass="10776">MKYPAALKSIAMQFHPLNRAAMKYKNGEPHLDCDISVSSSPDFTIGRLIHLASNPYHTRVRHDARSLMSRKSAPITSISFSLSKAGQNPTHAALSTDI</sequence>
<gene>
    <name evidence="1" type="ORF">AB4Y32_17485</name>
</gene>
<reference evidence="1" key="1">
    <citation type="submission" date="2024-07" db="EMBL/GenBank/DDBJ databases">
        <title>A survey of Mimosa microsymbionts across Brazilian biomes reveals a high diversity of Paraburkholderia nodulating endemic species, but also that Cupriavidus is common as a symbiont of widespread species.</title>
        <authorList>
            <person name="Rouws L."/>
            <person name="Barauna A."/>
            <person name="Beukes C."/>
            <person name="Rouws J.R.C."/>
            <person name="De Faria S.M."/>
            <person name="Gross E."/>
            <person name="Bueno Dos Reis Junior F."/>
            <person name="Simon M.F."/>
            <person name="Maluk M."/>
            <person name="Odee D.W."/>
            <person name="Kenicer G."/>
            <person name="Young J.P.W."/>
            <person name="Reis V.M."/>
            <person name="Zilli J."/>
            <person name="James E.K."/>
        </authorList>
    </citation>
    <scope>NUCLEOTIDE SEQUENCE</scope>
    <source>
        <strain evidence="1">EG181B</strain>
    </source>
</reference>
<comment type="caution">
    <text evidence="1">The sequence shown here is derived from an EMBL/GenBank/DDBJ whole genome shotgun (WGS) entry which is preliminary data.</text>
</comment>
<proteinExistence type="predicted"/>
<keyword evidence="2" id="KW-1185">Reference proteome</keyword>
<name>A0ACC6U1X1_9BURK</name>
<organism evidence="1 2">
    <name type="scientific">Paraburkholderia phymatum</name>
    <dbReference type="NCBI Taxonomy" id="148447"/>
    <lineage>
        <taxon>Bacteria</taxon>
        <taxon>Pseudomonadati</taxon>
        <taxon>Pseudomonadota</taxon>
        <taxon>Betaproteobacteria</taxon>
        <taxon>Burkholderiales</taxon>
        <taxon>Burkholderiaceae</taxon>
        <taxon>Paraburkholderia</taxon>
    </lineage>
</organism>
<dbReference type="EMBL" id="JBFRCH010000008">
    <property type="protein sequence ID" value="MEX3933572.1"/>
    <property type="molecule type" value="Genomic_DNA"/>
</dbReference>